<protein>
    <submittedName>
        <fullName evidence="4">Cytochrome P450</fullName>
    </submittedName>
</protein>
<sequence length="412" mass="45128">MTESIQRDADSQEAACPHARAYPFGDPGALDLDPDYARVRDEEPLTRIRMPYGEQGWLVTRYDDVRTVLADPRFSRSEVLKRDVPRPTPQQVERPGTLVTTDPPEHGRLRRLVAGAFTHRRAESMRPRIRGVVDELVDEMLAGDKPADLVAAVSMPLPVNVICELLGVPREDRHVFHSGAVLSDYTVPADEREATFKSLADYLAVLIAERRARPEGPGDDVLGALISARDTDGDRLSEDELIELWVDILVAGYASIMSVTPDMVVTLLTERDRWDGLVADPGGVPDAVEEMLRVMPTIIESGHSRVATEDVEIAGGTVRAGEAVLPCLPAANRDPAVFDAAEEMRLDRDAGKHIAFGFGPHYCLGASLARVQLQSVLTALVRKVPTLDLVEAVREDSTRVAAAVQGQLLVTW</sequence>
<comment type="caution">
    <text evidence="4">The sequence shown here is derived from an EMBL/GenBank/DDBJ whole genome shotgun (WGS) entry which is preliminary data.</text>
</comment>
<keyword evidence="2" id="KW-0408">Iron</keyword>
<dbReference type="InterPro" id="IPR002397">
    <property type="entry name" value="Cyt_P450_B"/>
</dbReference>
<evidence type="ECO:0000313" key="4">
    <source>
        <dbReference type="EMBL" id="GAA0555666.1"/>
    </source>
</evidence>
<evidence type="ECO:0000256" key="1">
    <source>
        <dbReference type="ARBA" id="ARBA00010617"/>
    </source>
</evidence>
<dbReference type="SUPFAM" id="SSF48264">
    <property type="entry name" value="Cytochrome P450"/>
    <property type="match status" value="1"/>
</dbReference>
<dbReference type="PANTHER" id="PTHR46696:SF1">
    <property type="entry name" value="CYTOCHROME P450 YJIB-RELATED"/>
    <property type="match status" value="1"/>
</dbReference>
<keyword evidence="5" id="KW-1185">Reference proteome</keyword>
<keyword evidence="2" id="KW-0479">Metal-binding</keyword>
<feature type="compositionally biased region" description="Basic and acidic residues" evidence="3">
    <location>
        <begin position="1"/>
        <end position="10"/>
    </location>
</feature>
<dbReference type="Proteomes" id="UP001500729">
    <property type="component" value="Unassembled WGS sequence"/>
</dbReference>
<evidence type="ECO:0000313" key="5">
    <source>
        <dbReference type="Proteomes" id="UP001500729"/>
    </source>
</evidence>
<dbReference type="RefSeq" id="WP_009949401.1">
    <property type="nucleotide sequence ID" value="NZ_BAAAGS010000067.1"/>
</dbReference>
<keyword evidence="2" id="KW-0560">Oxidoreductase</keyword>
<gene>
    <name evidence="4" type="ORF">GCM10009533_61890</name>
</gene>
<reference evidence="5" key="1">
    <citation type="journal article" date="2019" name="Int. J. Syst. Evol. Microbiol.">
        <title>The Global Catalogue of Microorganisms (GCM) 10K type strain sequencing project: providing services to taxonomists for standard genome sequencing and annotation.</title>
        <authorList>
            <consortium name="The Broad Institute Genomics Platform"/>
            <consortium name="The Broad Institute Genome Sequencing Center for Infectious Disease"/>
            <person name="Wu L."/>
            <person name="Ma J."/>
        </authorList>
    </citation>
    <scope>NUCLEOTIDE SEQUENCE [LARGE SCALE GENOMIC DNA]</scope>
    <source>
        <strain evidence="5">JCM 10303</strain>
    </source>
</reference>
<organism evidence="4 5">
    <name type="scientific">Saccharopolyspora erythraea</name>
    <name type="common">Streptomyces erythraeus</name>
    <dbReference type="NCBI Taxonomy" id="1836"/>
    <lineage>
        <taxon>Bacteria</taxon>
        <taxon>Bacillati</taxon>
        <taxon>Actinomycetota</taxon>
        <taxon>Actinomycetes</taxon>
        <taxon>Pseudonocardiales</taxon>
        <taxon>Pseudonocardiaceae</taxon>
        <taxon>Saccharopolyspora</taxon>
    </lineage>
</organism>
<comment type="similarity">
    <text evidence="1 2">Belongs to the cytochrome P450 family.</text>
</comment>
<dbReference type="CDD" id="cd11031">
    <property type="entry name" value="Cyp158A-like"/>
    <property type="match status" value="1"/>
</dbReference>
<dbReference type="EMBL" id="BAAAGS010000067">
    <property type="protein sequence ID" value="GAA0555666.1"/>
    <property type="molecule type" value="Genomic_DNA"/>
</dbReference>
<dbReference type="InterPro" id="IPR017972">
    <property type="entry name" value="Cyt_P450_CS"/>
</dbReference>
<proteinExistence type="inferred from homology"/>
<keyword evidence="2" id="KW-0503">Monooxygenase</keyword>
<evidence type="ECO:0000256" key="3">
    <source>
        <dbReference type="SAM" id="MobiDB-lite"/>
    </source>
</evidence>
<keyword evidence="2" id="KW-0349">Heme</keyword>
<feature type="region of interest" description="Disordered" evidence="3">
    <location>
        <begin position="1"/>
        <end position="27"/>
    </location>
</feature>
<dbReference type="PRINTS" id="PR00359">
    <property type="entry name" value="BP450"/>
</dbReference>
<dbReference type="InterPro" id="IPR036396">
    <property type="entry name" value="Cyt_P450_sf"/>
</dbReference>
<dbReference type="InterPro" id="IPR001128">
    <property type="entry name" value="Cyt_P450"/>
</dbReference>
<dbReference type="PROSITE" id="PS00086">
    <property type="entry name" value="CYTOCHROME_P450"/>
    <property type="match status" value="1"/>
</dbReference>
<evidence type="ECO:0000256" key="2">
    <source>
        <dbReference type="RuleBase" id="RU000461"/>
    </source>
</evidence>
<dbReference type="Gene3D" id="1.10.630.10">
    <property type="entry name" value="Cytochrome P450"/>
    <property type="match status" value="1"/>
</dbReference>
<dbReference type="PANTHER" id="PTHR46696">
    <property type="entry name" value="P450, PUTATIVE (EUROFUNG)-RELATED"/>
    <property type="match status" value="1"/>
</dbReference>
<feature type="region of interest" description="Disordered" evidence="3">
    <location>
        <begin position="82"/>
        <end position="105"/>
    </location>
</feature>
<accession>A0ABP3P141</accession>
<name>A0ABP3P141_SACER</name>
<dbReference type="Pfam" id="PF00067">
    <property type="entry name" value="p450"/>
    <property type="match status" value="1"/>
</dbReference>